<protein>
    <submittedName>
        <fullName evidence="2">Uncharacterized protein</fullName>
    </submittedName>
</protein>
<dbReference type="AlphaFoldDB" id="A0A9J6ET04"/>
<evidence type="ECO:0000256" key="1">
    <source>
        <dbReference type="SAM" id="MobiDB-lite"/>
    </source>
</evidence>
<feature type="region of interest" description="Disordered" evidence="1">
    <location>
        <begin position="132"/>
        <end position="153"/>
    </location>
</feature>
<proteinExistence type="predicted"/>
<accession>A0A9J6ET04</accession>
<evidence type="ECO:0000313" key="2">
    <source>
        <dbReference type="EMBL" id="KAH8037410.1"/>
    </source>
</evidence>
<reference evidence="2" key="1">
    <citation type="journal article" date="2020" name="Cell">
        <title>Large-Scale Comparative Analyses of Tick Genomes Elucidate Their Genetic Diversity and Vector Capacities.</title>
        <authorList>
            <consortium name="Tick Genome and Microbiome Consortium (TIGMIC)"/>
            <person name="Jia N."/>
            <person name="Wang J."/>
            <person name="Shi W."/>
            <person name="Du L."/>
            <person name="Sun Y."/>
            <person name="Zhan W."/>
            <person name="Jiang J.F."/>
            <person name="Wang Q."/>
            <person name="Zhang B."/>
            <person name="Ji P."/>
            <person name="Bell-Sakyi L."/>
            <person name="Cui X.M."/>
            <person name="Yuan T.T."/>
            <person name="Jiang B.G."/>
            <person name="Yang W.F."/>
            <person name="Lam T.T."/>
            <person name="Chang Q.C."/>
            <person name="Ding S.J."/>
            <person name="Wang X.J."/>
            <person name="Zhu J.G."/>
            <person name="Ruan X.D."/>
            <person name="Zhao L."/>
            <person name="Wei J.T."/>
            <person name="Ye R.Z."/>
            <person name="Que T.C."/>
            <person name="Du C.H."/>
            <person name="Zhou Y.H."/>
            <person name="Cheng J.X."/>
            <person name="Dai P.F."/>
            <person name="Guo W.B."/>
            <person name="Han X.H."/>
            <person name="Huang E.J."/>
            <person name="Li L.F."/>
            <person name="Wei W."/>
            <person name="Gao Y.C."/>
            <person name="Liu J.Z."/>
            <person name="Shao H.Z."/>
            <person name="Wang X."/>
            <person name="Wang C.C."/>
            <person name="Yang T.C."/>
            <person name="Huo Q.B."/>
            <person name="Li W."/>
            <person name="Chen H.Y."/>
            <person name="Chen S.E."/>
            <person name="Zhou L.G."/>
            <person name="Ni X.B."/>
            <person name="Tian J.H."/>
            <person name="Sheng Y."/>
            <person name="Liu T."/>
            <person name="Pan Y.S."/>
            <person name="Xia L.Y."/>
            <person name="Li J."/>
            <person name="Zhao F."/>
            <person name="Cao W.C."/>
        </authorList>
    </citation>
    <scope>NUCLEOTIDE SEQUENCE</scope>
    <source>
        <strain evidence="2">Rmic-2018</strain>
    </source>
</reference>
<reference evidence="2" key="2">
    <citation type="submission" date="2021-09" db="EMBL/GenBank/DDBJ databases">
        <authorList>
            <person name="Jia N."/>
            <person name="Wang J."/>
            <person name="Shi W."/>
            <person name="Du L."/>
            <person name="Sun Y."/>
            <person name="Zhan W."/>
            <person name="Jiang J."/>
            <person name="Wang Q."/>
            <person name="Zhang B."/>
            <person name="Ji P."/>
            <person name="Sakyi L.B."/>
            <person name="Cui X."/>
            <person name="Yuan T."/>
            <person name="Jiang B."/>
            <person name="Yang W."/>
            <person name="Lam T.T.-Y."/>
            <person name="Chang Q."/>
            <person name="Ding S."/>
            <person name="Wang X."/>
            <person name="Zhu J."/>
            <person name="Ruan X."/>
            <person name="Zhao L."/>
            <person name="Wei J."/>
            <person name="Que T."/>
            <person name="Du C."/>
            <person name="Cheng J."/>
            <person name="Dai P."/>
            <person name="Han X."/>
            <person name="Huang E."/>
            <person name="Gao Y."/>
            <person name="Liu J."/>
            <person name="Shao H."/>
            <person name="Ye R."/>
            <person name="Li L."/>
            <person name="Wei W."/>
            <person name="Wang X."/>
            <person name="Wang C."/>
            <person name="Huo Q."/>
            <person name="Li W."/>
            <person name="Guo W."/>
            <person name="Chen H."/>
            <person name="Chen S."/>
            <person name="Zhou L."/>
            <person name="Zhou L."/>
            <person name="Ni X."/>
            <person name="Tian J."/>
            <person name="Zhou Y."/>
            <person name="Sheng Y."/>
            <person name="Liu T."/>
            <person name="Pan Y."/>
            <person name="Xia L."/>
            <person name="Li J."/>
            <person name="Zhao F."/>
            <person name="Cao W."/>
        </authorList>
    </citation>
    <scope>NUCLEOTIDE SEQUENCE</scope>
    <source>
        <strain evidence="2">Rmic-2018</strain>
        <tissue evidence="2">Larvae</tissue>
    </source>
</reference>
<dbReference type="EMBL" id="JABSTU010000002">
    <property type="protein sequence ID" value="KAH8037410.1"/>
    <property type="molecule type" value="Genomic_DNA"/>
</dbReference>
<sequence length="174" mass="18818">MDGDRTAHHDDSRRHQDHTAVPTQQGGGAYTHAIDEARTLHTDCASCASTPQSRGQKVLSTLPAVPRQVEHAAVKHNNNEIGRRNSFATLPSMEAALFRLARAFATSAPPSPCDVTVADSAPPTHASSFCDASLKKNSGGARMRSDTRSVTTRELPSGDVTRMYARRTDHVMRT</sequence>
<feature type="region of interest" description="Disordered" evidence="1">
    <location>
        <begin position="1"/>
        <end position="31"/>
    </location>
</feature>
<keyword evidence="3" id="KW-1185">Reference proteome</keyword>
<gene>
    <name evidence="2" type="ORF">HPB51_009965</name>
</gene>
<organism evidence="2 3">
    <name type="scientific">Rhipicephalus microplus</name>
    <name type="common">Cattle tick</name>
    <name type="synonym">Boophilus microplus</name>
    <dbReference type="NCBI Taxonomy" id="6941"/>
    <lineage>
        <taxon>Eukaryota</taxon>
        <taxon>Metazoa</taxon>
        <taxon>Ecdysozoa</taxon>
        <taxon>Arthropoda</taxon>
        <taxon>Chelicerata</taxon>
        <taxon>Arachnida</taxon>
        <taxon>Acari</taxon>
        <taxon>Parasitiformes</taxon>
        <taxon>Ixodida</taxon>
        <taxon>Ixodoidea</taxon>
        <taxon>Ixodidae</taxon>
        <taxon>Rhipicephalinae</taxon>
        <taxon>Rhipicephalus</taxon>
        <taxon>Boophilus</taxon>
    </lineage>
</organism>
<feature type="compositionally biased region" description="Basic and acidic residues" evidence="1">
    <location>
        <begin position="1"/>
        <end position="18"/>
    </location>
</feature>
<comment type="caution">
    <text evidence="2">The sequence shown here is derived from an EMBL/GenBank/DDBJ whole genome shotgun (WGS) entry which is preliminary data.</text>
</comment>
<evidence type="ECO:0000313" key="3">
    <source>
        <dbReference type="Proteomes" id="UP000821866"/>
    </source>
</evidence>
<name>A0A9J6ET04_RHIMP</name>
<dbReference type="Proteomes" id="UP000821866">
    <property type="component" value="Chromosome 10"/>
</dbReference>